<proteinExistence type="predicted"/>
<protein>
    <submittedName>
        <fullName evidence="2">Uncharacterized protein</fullName>
    </submittedName>
</protein>
<evidence type="ECO:0000313" key="2">
    <source>
        <dbReference type="EMBL" id="KIL63897.1"/>
    </source>
</evidence>
<evidence type="ECO:0000313" key="3">
    <source>
        <dbReference type="Proteomes" id="UP000054549"/>
    </source>
</evidence>
<dbReference type="InParanoid" id="A0A0C2WQF7"/>
<name>A0A0C2WQF7_AMAMK</name>
<organism evidence="2 3">
    <name type="scientific">Amanita muscaria (strain Koide BX008)</name>
    <dbReference type="NCBI Taxonomy" id="946122"/>
    <lineage>
        <taxon>Eukaryota</taxon>
        <taxon>Fungi</taxon>
        <taxon>Dikarya</taxon>
        <taxon>Basidiomycota</taxon>
        <taxon>Agaricomycotina</taxon>
        <taxon>Agaricomycetes</taxon>
        <taxon>Agaricomycetidae</taxon>
        <taxon>Agaricales</taxon>
        <taxon>Pluteineae</taxon>
        <taxon>Amanitaceae</taxon>
        <taxon>Amanita</taxon>
    </lineage>
</organism>
<feature type="chain" id="PRO_5002158133" evidence="1">
    <location>
        <begin position="23"/>
        <end position="179"/>
    </location>
</feature>
<accession>A0A0C2WQF7</accession>
<keyword evidence="1" id="KW-0732">Signal</keyword>
<gene>
    <name evidence="2" type="ORF">M378DRAFT_11811</name>
</gene>
<dbReference type="AlphaFoldDB" id="A0A0C2WQF7"/>
<sequence length="179" mass="19576">MKSFNVLTLLTLAAALSCGANGSPATNANTDSGFIKRQNKDELATVRKSLRSTFSKAWNDNHQNKADFTQAVVKALWDKNNHYNYVICRVDHTYSSYLTNGVDWAEEYIKTADGTQWLVVVGGAGTFSRLGMFGYENWAWNGVVMNGQDLYDITVNFVDPVTGLGGSHQAGGGRKPNLG</sequence>
<reference evidence="2 3" key="1">
    <citation type="submission" date="2014-04" db="EMBL/GenBank/DDBJ databases">
        <title>Evolutionary Origins and Diversification of the Mycorrhizal Mutualists.</title>
        <authorList>
            <consortium name="DOE Joint Genome Institute"/>
            <consortium name="Mycorrhizal Genomics Consortium"/>
            <person name="Kohler A."/>
            <person name="Kuo A."/>
            <person name="Nagy L.G."/>
            <person name="Floudas D."/>
            <person name="Copeland A."/>
            <person name="Barry K.W."/>
            <person name="Cichocki N."/>
            <person name="Veneault-Fourrey C."/>
            <person name="LaButti K."/>
            <person name="Lindquist E.A."/>
            <person name="Lipzen A."/>
            <person name="Lundell T."/>
            <person name="Morin E."/>
            <person name="Murat C."/>
            <person name="Riley R."/>
            <person name="Ohm R."/>
            <person name="Sun H."/>
            <person name="Tunlid A."/>
            <person name="Henrissat B."/>
            <person name="Grigoriev I.V."/>
            <person name="Hibbett D.S."/>
            <person name="Martin F."/>
        </authorList>
    </citation>
    <scope>NUCLEOTIDE SEQUENCE [LARGE SCALE GENOMIC DNA]</scope>
    <source>
        <strain evidence="2 3">Koide BX008</strain>
    </source>
</reference>
<keyword evidence="3" id="KW-1185">Reference proteome</keyword>
<feature type="signal peptide" evidence="1">
    <location>
        <begin position="1"/>
        <end position="22"/>
    </location>
</feature>
<dbReference type="Proteomes" id="UP000054549">
    <property type="component" value="Unassembled WGS sequence"/>
</dbReference>
<dbReference type="HOGENOM" id="CLU_118201_1_0_1"/>
<dbReference type="EMBL" id="KN818254">
    <property type="protein sequence ID" value="KIL63897.1"/>
    <property type="molecule type" value="Genomic_DNA"/>
</dbReference>
<dbReference type="PROSITE" id="PS51257">
    <property type="entry name" value="PROKAR_LIPOPROTEIN"/>
    <property type="match status" value="1"/>
</dbReference>
<evidence type="ECO:0000256" key="1">
    <source>
        <dbReference type="SAM" id="SignalP"/>
    </source>
</evidence>